<feature type="region of interest" description="Disordered" evidence="1">
    <location>
        <begin position="351"/>
        <end position="388"/>
    </location>
</feature>
<sequence>MAEELKDAGFWLPSGFLADDFQREEGGGGGGADPCFPSELSSEWGWGYGSDLSSPVGSVATAESSDEEDSLAVLSRELSRDLLLQDKARTPPLPAGKSSKETSVAMCLSPQSTLCEVWSCNSSNGETSKGPSLVSSPLSSSLERRHREEESPWDLLSAAAGEVVRMGHGGADGDEKWAYGGRGVLGAPAKKPSPSPSSPAKASSRSYYVNPSLTPPPHYNLVGKFQPLKQKHQTTTATKTKMRMQESHRSNGDGSGGTAAGRPGPQWSASGMRAVFLSPRSGRDSSGTGVFLPRMEGNAAELRKKPACSTVLLPARVVRALNLDLNEIAAKSRLPSIYVIGRDAATKVTGEKAAAGMKQKQAPLRRPRALPANSDPHGDVALPSEWTY</sequence>
<feature type="compositionally biased region" description="Polar residues" evidence="1">
    <location>
        <begin position="121"/>
        <end position="130"/>
    </location>
</feature>
<gene>
    <name evidence="2" type="ORF">SI8410_12017068</name>
</gene>
<proteinExistence type="predicted"/>
<name>A0A7I8L942_SPIIN</name>
<feature type="region of interest" description="Disordered" evidence="1">
    <location>
        <begin position="85"/>
        <end position="104"/>
    </location>
</feature>
<feature type="region of interest" description="Disordered" evidence="1">
    <location>
        <begin position="186"/>
        <end position="269"/>
    </location>
</feature>
<dbReference type="OrthoDB" id="747893at2759"/>
<dbReference type="PANTHER" id="PTHR33356">
    <property type="entry name" value="TIP41-LIKE PROTEIN"/>
    <property type="match status" value="1"/>
</dbReference>
<dbReference type="PANTHER" id="PTHR33356:SF5">
    <property type="entry name" value="TIP41-LIKE PROTEIN"/>
    <property type="match status" value="1"/>
</dbReference>
<feature type="compositionally biased region" description="Low complexity" evidence="1">
    <location>
        <begin position="131"/>
        <end position="141"/>
    </location>
</feature>
<dbReference type="EMBL" id="LR746275">
    <property type="protein sequence ID" value="CAA7406390.1"/>
    <property type="molecule type" value="Genomic_DNA"/>
</dbReference>
<evidence type="ECO:0000313" key="3">
    <source>
        <dbReference type="Proteomes" id="UP000663760"/>
    </source>
</evidence>
<reference evidence="2" key="1">
    <citation type="submission" date="2020-02" db="EMBL/GenBank/DDBJ databases">
        <authorList>
            <person name="Scholz U."/>
            <person name="Mascher M."/>
            <person name="Fiebig A."/>
        </authorList>
    </citation>
    <scope>NUCLEOTIDE SEQUENCE</scope>
</reference>
<organism evidence="2 3">
    <name type="scientific">Spirodela intermedia</name>
    <name type="common">Intermediate duckweed</name>
    <dbReference type="NCBI Taxonomy" id="51605"/>
    <lineage>
        <taxon>Eukaryota</taxon>
        <taxon>Viridiplantae</taxon>
        <taxon>Streptophyta</taxon>
        <taxon>Embryophyta</taxon>
        <taxon>Tracheophyta</taxon>
        <taxon>Spermatophyta</taxon>
        <taxon>Magnoliopsida</taxon>
        <taxon>Liliopsida</taxon>
        <taxon>Araceae</taxon>
        <taxon>Lemnoideae</taxon>
        <taxon>Spirodela</taxon>
    </lineage>
</organism>
<protein>
    <submittedName>
        <fullName evidence="2">Uncharacterized protein</fullName>
    </submittedName>
</protein>
<keyword evidence="3" id="KW-1185">Reference proteome</keyword>
<dbReference type="AlphaFoldDB" id="A0A7I8L942"/>
<accession>A0A7I8L942</accession>
<feature type="region of interest" description="Disordered" evidence="1">
    <location>
        <begin position="121"/>
        <end position="153"/>
    </location>
</feature>
<dbReference type="Proteomes" id="UP000663760">
    <property type="component" value="Chromosome 12"/>
</dbReference>
<evidence type="ECO:0000256" key="1">
    <source>
        <dbReference type="SAM" id="MobiDB-lite"/>
    </source>
</evidence>
<evidence type="ECO:0000313" key="2">
    <source>
        <dbReference type="EMBL" id="CAA7406390.1"/>
    </source>
</evidence>